<accession>A0AAV6NH38</accession>
<name>A0AAV6NH38_9ROSI</name>
<organism evidence="1 2">
    <name type="scientific">Cucurbita argyrosperma subsp. sororia</name>
    <dbReference type="NCBI Taxonomy" id="37648"/>
    <lineage>
        <taxon>Eukaryota</taxon>
        <taxon>Viridiplantae</taxon>
        <taxon>Streptophyta</taxon>
        <taxon>Embryophyta</taxon>
        <taxon>Tracheophyta</taxon>
        <taxon>Spermatophyta</taxon>
        <taxon>Magnoliopsida</taxon>
        <taxon>eudicotyledons</taxon>
        <taxon>Gunneridae</taxon>
        <taxon>Pentapetalae</taxon>
        <taxon>rosids</taxon>
        <taxon>fabids</taxon>
        <taxon>Cucurbitales</taxon>
        <taxon>Cucurbitaceae</taxon>
        <taxon>Cucurbiteae</taxon>
        <taxon>Cucurbita</taxon>
    </lineage>
</organism>
<dbReference type="EMBL" id="JAGKQH010000006">
    <property type="protein sequence ID" value="KAG6597726.1"/>
    <property type="molecule type" value="Genomic_DNA"/>
</dbReference>
<gene>
    <name evidence="1" type="ORF">SDJN03_10906</name>
</gene>
<reference evidence="1 2" key="1">
    <citation type="journal article" date="2021" name="Hortic Res">
        <title>The domestication of Cucurbita argyrosperma as revealed by the genome of its wild relative.</title>
        <authorList>
            <person name="Barrera-Redondo J."/>
            <person name="Sanchez-de la Vega G."/>
            <person name="Aguirre-Liguori J.A."/>
            <person name="Castellanos-Morales G."/>
            <person name="Gutierrez-Guerrero Y.T."/>
            <person name="Aguirre-Dugua X."/>
            <person name="Aguirre-Planter E."/>
            <person name="Tenaillon M.I."/>
            <person name="Lira-Saade R."/>
            <person name="Eguiarte L.E."/>
        </authorList>
    </citation>
    <scope>NUCLEOTIDE SEQUENCE [LARGE SCALE GENOMIC DNA]</scope>
    <source>
        <strain evidence="1">JBR-2021</strain>
    </source>
</reference>
<evidence type="ECO:0000313" key="2">
    <source>
        <dbReference type="Proteomes" id="UP000685013"/>
    </source>
</evidence>
<dbReference type="AlphaFoldDB" id="A0AAV6NH38"/>
<protein>
    <submittedName>
        <fullName evidence="1">Uncharacterized protein</fullName>
    </submittedName>
</protein>
<comment type="caution">
    <text evidence="1">The sequence shown here is derived from an EMBL/GenBank/DDBJ whole genome shotgun (WGS) entry which is preliminary data.</text>
</comment>
<dbReference type="Proteomes" id="UP000685013">
    <property type="component" value="Chromosome 6"/>
</dbReference>
<keyword evidence="2" id="KW-1185">Reference proteome</keyword>
<feature type="non-terminal residue" evidence="1">
    <location>
        <position position="1"/>
    </location>
</feature>
<sequence>MGFQKNKLDSQFGVLYSKRRTPFLFTLPNGLQLWLPLAPVYEAGVVLSQLRRGADSAEWLLEFGVALLEQSGNEVVGEMDSKAAGGGPLDVEGGVDFVVGGRGEKGSDGEEGENGVEKMVGEEEVVMAELEVVVGGKGRDLVADVEGVGSADEMKREVEQDIRDADGAEVDSNMAVGENEVDVVVMGEMETRAGRHVGMNE</sequence>
<evidence type="ECO:0000313" key="1">
    <source>
        <dbReference type="EMBL" id="KAG6597726.1"/>
    </source>
</evidence>
<proteinExistence type="predicted"/>